<dbReference type="InterPro" id="IPR027417">
    <property type="entry name" value="P-loop_NTPase"/>
</dbReference>
<dbReference type="GO" id="GO:0006260">
    <property type="term" value="P:DNA replication"/>
    <property type="evidence" value="ECO:0007669"/>
    <property type="project" value="TreeGrafter"/>
</dbReference>
<feature type="domain" description="DNA helicase Pif1-like 2B" evidence="1">
    <location>
        <begin position="74"/>
        <end position="120"/>
    </location>
</feature>
<evidence type="ECO:0000313" key="4">
    <source>
        <dbReference type="Proteomes" id="UP000075243"/>
    </source>
</evidence>
<dbReference type="Gramene" id="C.cajan_33159.t">
    <property type="protein sequence ID" value="C.cajan_33159.t"/>
    <property type="gene ID" value="C.cajan_33159"/>
</dbReference>
<dbReference type="InterPro" id="IPR049163">
    <property type="entry name" value="Pif1-like_2B_dom"/>
</dbReference>
<gene>
    <name evidence="2" type="ORF">KK1_031851</name>
    <name evidence="3" type="ORF">KK1_031856</name>
</gene>
<evidence type="ECO:0000259" key="1">
    <source>
        <dbReference type="Pfam" id="PF21530"/>
    </source>
</evidence>
<dbReference type="EMBL" id="KQ483554">
    <property type="protein sequence ID" value="KYP46565.1"/>
    <property type="molecule type" value="Genomic_DNA"/>
</dbReference>
<protein>
    <submittedName>
        <fullName evidence="2">ATP-dependent DNA helicase PIF1</fullName>
    </submittedName>
</protein>
<keyword evidence="2" id="KW-0378">Hydrolase</keyword>
<dbReference type="Proteomes" id="UP000075243">
    <property type="component" value="Unassembled WGS sequence"/>
</dbReference>
<keyword evidence="2" id="KW-0547">Nucleotide-binding</keyword>
<dbReference type="EMBL" id="KQ483554">
    <property type="protein sequence ID" value="KYP46560.1"/>
    <property type="molecule type" value="Genomic_DNA"/>
</dbReference>
<dbReference type="GO" id="GO:0004386">
    <property type="term" value="F:helicase activity"/>
    <property type="evidence" value="ECO:0007669"/>
    <property type="project" value="UniProtKB-KW"/>
</dbReference>
<evidence type="ECO:0000313" key="2">
    <source>
        <dbReference type="EMBL" id="KYP46560.1"/>
    </source>
</evidence>
<dbReference type="OMA" id="FMVETRI"/>
<dbReference type="PANTHER" id="PTHR23274">
    <property type="entry name" value="DNA HELICASE-RELATED"/>
    <property type="match status" value="1"/>
</dbReference>
<dbReference type="GO" id="GO:0005657">
    <property type="term" value="C:replication fork"/>
    <property type="evidence" value="ECO:0007669"/>
    <property type="project" value="TreeGrafter"/>
</dbReference>
<dbReference type="Pfam" id="PF21530">
    <property type="entry name" value="Pif1_2B_dom"/>
    <property type="match status" value="1"/>
</dbReference>
<sequence length="174" mass="19890">MQLLETHPDLLERYKDEELLKFKAILASKIEVVNQINDYALSMIPGDGKEYLSLDSINKPETIESQTFEALTSEFLNSLRTSSLPNNKIKLKVGTQIMLLRNIDQSEGLCNGTRLVITRLANHFIEGRVITDKRLGNIIYIPRPSQSPWPFQLIRRKFPIIVSYAMTINKSQGQ</sequence>
<evidence type="ECO:0000313" key="3">
    <source>
        <dbReference type="EMBL" id="KYP46565.1"/>
    </source>
</evidence>
<accession>A0A151RVI9</accession>
<reference evidence="2 4" key="1">
    <citation type="journal article" date="2012" name="Nat. Biotechnol.">
        <title>Draft genome sequence of pigeonpea (Cajanus cajan), an orphan legume crop of resource-poor farmers.</title>
        <authorList>
            <person name="Varshney R.K."/>
            <person name="Chen W."/>
            <person name="Li Y."/>
            <person name="Bharti A.K."/>
            <person name="Saxena R.K."/>
            <person name="Schlueter J.A."/>
            <person name="Donoghue M.T."/>
            <person name="Azam S."/>
            <person name="Fan G."/>
            <person name="Whaley A.M."/>
            <person name="Farmer A.D."/>
            <person name="Sheridan J."/>
            <person name="Iwata A."/>
            <person name="Tuteja R."/>
            <person name="Penmetsa R.V."/>
            <person name="Wu W."/>
            <person name="Upadhyaya H.D."/>
            <person name="Yang S.P."/>
            <person name="Shah T."/>
            <person name="Saxena K.B."/>
            <person name="Michael T."/>
            <person name="McCombie W.R."/>
            <person name="Yang B."/>
            <person name="Zhang G."/>
            <person name="Yang H."/>
            <person name="Wang J."/>
            <person name="Spillane C."/>
            <person name="Cook D.R."/>
            <person name="May G.D."/>
            <person name="Xu X."/>
            <person name="Jackson S.A."/>
        </authorList>
    </citation>
    <scope>NUCLEOTIDE SEQUENCE [LARGE SCALE GENOMIC DNA]</scope>
    <source>
        <strain evidence="4">cv. Asha</strain>
    </source>
</reference>
<keyword evidence="2" id="KW-0067">ATP-binding</keyword>
<dbReference type="PANTHER" id="PTHR23274:SF48">
    <property type="entry name" value="ATP-DEPENDENT DNA HELICASE"/>
    <property type="match status" value="1"/>
</dbReference>
<dbReference type="STRING" id="3821.A0A151RVI9"/>
<name>A0A151RVI9_CAJCA</name>
<keyword evidence="2" id="KW-0347">Helicase</keyword>
<proteinExistence type="predicted"/>
<dbReference type="AlphaFoldDB" id="A0A151RVI9"/>
<dbReference type="Gramene" id="C.cajan_33164.t">
    <property type="protein sequence ID" value="C.cajan_33164.t"/>
    <property type="gene ID" value="C.cajan_33164"/>
</dbReference>
<keyword evidence="4" id="KW-1185">Reference proteome</keyword>
<organism evidence="2 4">
    <name type="scientific">Cajanus cajan</name>
    <name type="common">Pigeon pea</name>
    <name type="synonym">Cajanus indicus</name>
    <dbReference type="NCBI Taxonomy" id="3821"/>
    <lineage>
        <taxon>Eukaryota</taxon>
        <taxon>Viridiplantae</taxon>
        <taxon>Streptophyta</taxon>
        <taxon>Embryophyta</taxon>
        <taxon>Tracheophyta</taxon>
        <taxon>Spermatophyta</taxon>
        <taxon>Magnoliopsida</taxon>
        <taxon>eudicotyledons</taxon>
        <taxon>Gunneridae</taxon>
        <taxon>Pentapetalae</taxon>
        <taxon>rosids</taxon>
        <taxon>fabids</taxon>
        <taxon>Fabales</taxon>
        <taxon>Fabaceae</taxon>
        <taxon>Papilionoideae</taxon>
        <taxon>50 kb inversion clade</taxon>
        <taxon>NPAAA clade</taxon>
        <taxon>indigoferoid/millettioid clade</taxon>
        <taxon>Phaseoleae</taxon>
        <taxon>Cajanus</taxon>
    </lineage>
</organism>
<dbReference type="SUPFAM" id="SSF52540">
    <property type="entry name" value="P-loop containing nucleoside triphosphate hydrolases"/>
    <property type="match status" value="1"/>
</dbReference>